<dbReference type="Proteomes" id="UP001315686">
    <property type="component" value="Unassembled WGS sequence"/>
</dbReference>
<name>A0AAP2CNP6_9RHOB</name>
<dbReference type="InterPro" id="IPR014044">
    <property type="entry name" value="CAP_dom"/>
</dbReference>
<accession>A0AAP2CNP6</accession>
<organism evidence="2 3">
    <name type="scientific">Harenicola maris</name>
    <dbReference type="NCBI Taxonomy" id="2841044"/>
    <lineage>
        <taxon>Bacteria</taxon>
        <taxon>Pseudomonadati</taxon>
        <taxon>Pseudomonadota</taxon>
        <taxon>Alphaproteobacteria</taxon>
        <taxon>Rhodobacterales</taxon>
        <taxon>Paracoccaceae</taxon>
        <taxon>Harenicola</taxon>
    </lineage>
</organism>
<sequence>MPFPALVCLNPAAVSTLHGTCLRGRCSFEGNMHAIKKVAAAAALMMMAGVTSAEACARVTVAGGDERINPAKISQVKIDRAINMELNYQRCKLGLSALAVEPRLSAVAYDHANWMAGSKTLSHKSSKRGRKSLRARISKARLNVRRGAENILSTALYQTEGPNGYRVVNRAQCQFATPAGAPIQRHSYTSLAQYAVQLWMNSPSHRVNLFDRRVRMMGSAAGFDPSTPNCGTIYLTQNFAG</sequence>
<evidence type="ECO:0000259" key="1">
    <source>
        <dbReference type="Pfam" id="PF00188"/>
    </source>
</evidence>
<evidence type="ECO:0000313" key="3">
    <source>
        <dbReference type="Proteomes" id="UP001315686"/>
    </source>
</evidence>
<dbReference type="PANTHER" id="PTHR31157:SF1">
    <property type="entry name" value="SCP DOMAIN-CONTAINING PROTEIN"/>
    <property type="match status" value="1"/>
</dbReference>
<reference evidence="2 3" key="1">
    <citation type="journal article" date="2021" name="Arch. Microbiol.">
        <title>Harenicola maris gen. nov., sp. nov. isolated from the Sea of Japan shallow sediments.</title>
        <authorList>
            <person name="Romanenko L.A."/>
            <person name="Kurilenko V.V."/>
            <person name="Chernysheva N.Y."/>
            <person name="Tekutyeva L.A."/>
            <person name="Velansky P.V."/>
            <person name="Svetashev V.I."/>
            <person name="Isaeva M.P."/>
        </authorList>
    </citation>
    <scope>NUCLEOTIDE SEQUENCE [LARGE SCALE GENOMIC DNA]</scope>
    <source>
        <strain evidence="2 3">KMM 3653</strain>
    </source>
</reference>
<keyword evidence="3" id="KW-1185">Reference proteome</keyword>
<dbReference type="InterPro" id="IPR035940">
    <property type="entry name" value="CAP_sf"/>
</dbReference>
<dbReference type="EMBL" id="JADQAZ010000002">
    <property type="protein sequence ID" value="MBT0957799.1"/>
    <property type="molecule type" value="Genomic_DNA"/>
</dbReference>
<dbReference type="PANTHER" id="PTHR31157">
    <property type="entry name" value="SCP DOMAIN-CONTAINING PROTEIN"/>
    <property type="match status" value="1"/>
</dbReference>
<feature type="domain" description="SCP" evidence="1">
    <location>
        <begin position="86"/>
        <end position="239"/>
    </location>
</feature>
<protein>
    <submittedName>
        <fullName evidence="2">CAP domain-containing protein</fullName>
    </submittedName>
</protein>
<dbReference type="CDD" id="cd05379">
    <property type="entry name" value="CAP_bacterial"/>
    <property type="match status" value="1"/>
</dbReference>
<comment type="caution">
    <text evidence="2">The sequence shown here is derived from an EMBL/GenBank/DDBJ whole genome shotgun (WGS) entry which is preliminary data.</text>
</comment>
<gene>
    <name evidence="2" type="ORF">IV417_10390</name>
</gene>
<evidence type="ECO:0000313" key="2">
    <source>
        <dbReference type="EMBL" id="MBT0957799.1"/>
    </source>
</evidence>
<dbReference type="RefSeq" id="WP_327794023.1">
    <property type="nucleotide sequence ID" value="NZ_JADQAZ010000002.1"/>
</dbReference>
<dbReference type="SUPFAM" id="SSF55797">
    <property type="entry name" value="PR-1-like"/>
    <property type="match status" value="1"/>
</dbReference>
<dbReference type="AlphaFoldDB" id="A0AAP2CNP6"/>
<dbReference type="Pfam" id="PF00188">
    <property type="entry name" value="CAP"/>
    <property type="match status" value="1"/>
</dbReference>
<proteinExistence type="predicted"/>
<dbReference type="Gene3D" id="3.40.33.10">
    <property type="entry name" value="CAP"/>
    <property type="match status" value="1"/>
</dbReference>